<dbReference type="PANTHER" id="PTHR43194">
    <property type="entry name" value="HYDROLASE ALPHA/BETA FOLD FAMILY"/>
    <property type="match status" value="1"/>
</dbReference>
<dbReference type="SUPFAM" id="SSF53474">
    <property type="entry name" value="alpha/beta-Hydrolases"/>
    <property type="match status" value="1"/>
</dbReference>
<dbReference type="InterPro" id="IPR029058">
    <property type="entry name" value="AB_hydrolase_fold"/>
</dbReference>
<dbReference type="InterPro" id="IPR000639">
    <property type="entry name" value="Epox_hydrolase-like"/>
</dbReference>
<dbReference type="PRINTS" id="PR00111">
    <property type="entry name" value="ABHYDROLASE"/>
</dbReference>
<evidence type="ECO:0000259" key="1">
    <source>
        <dbReference type="Pfam" id="PF00561"/>
    </source>
</evidence>
<sequence>MDGADVRSWLVDIDGPVHVADFGGTGPTVILLHGLGGSHANWLRVGARLARIGRVFCPDLPGFGRTRLAGRDSSLEANQDVVSRLIDALGAPPVLLVGNSMGATIALRVAAARPGAVAGLALIAPWAPLAGPADPGMRTILQSPSAVRALLRTQRTRPPATTLRHLIRLGCARPDRIPPEVLSAATRIARDRAALSRAEDGFGPALASLMEYTQRPAVLRATVGGIEVPALIMRGTRDRVVPAGIIDSLRDIRPDWTYHQIEGVGHVPQFEAPEEVARIIIDWALTKRITSLSAT</sequence>
<dbReference type="PANTHER" id="PTHR43194:SF5">
    <property type="entry name" value="PIMELOYL-[ACYL-CARRIER PROTEIN] METHYL ESTER ESTERASE"/>
    <property type="match status" value="1"/>
</dbReference>
<dbReference type="EMBL" id="BAABHK010000005">
    <property type="protein sequence ID" value="GAA4627556.1"/>
    <property type="molecule type" value="Genomic_DNA"/>
</dbReference>
<keyword evidence="3" id="KW-1185">Reference proteome</keyword>
<reference evidence="3" key="1">
    <citation type="journal article" date="2019" name="Int. J. Syst. Evol. Microbiol.">
        <title>The Global Catalogue of Microorganisms (GCM) 10K type strain sequencing project: providing services to taxonomists for standard genome sequencing and annotation.</title>
        <authorList>
            <consortium name="The Broad Institute Genomics Platform"/>
            <consortium name="The Broad Institute Genome Sequencing Center for Infectious Disease"/>
            <person name="Wu L."/>
            <person name="Ma J."/>
        </authorList>
    </citation>
    <scope>NUCLEOTIDE SEQUENCE [LARGE SCALE GENOMIC DNA]</scope>
    <source>
        <strain evidence="3">JCM 17939</strain>
    </source>
</reference>
<name>A0ABP8UDF7_9ACTN</name>
<dbReference type="GO" id="GO:0016787">
    <property type="term" value="F:hydrolase activity"/>
    <property type="evidence" value="ECO:0007669"/>
    <property type="project" value="UniProtKB-KW"/>
</dbReference>
<evidence type="ECO:0000313" key="2">
    <source>
        <dbReference type="EMBL" id="GAA4627556.1"/>
    </source>
</evidence>
<comment type="caution">
    <text evidence="2">The sequence shown here is derived from an EMBL/GenBank/DDBJ whole genome shotgun (WGS) entry which is preliminary data.</text>
</comment>
<feature type="domain" description="AB hydrolase-1" evidence="1">
    <location>
        <begin position="27"/>
        <end position="273"/>
    </location>
</feature>
<organism evidence="2 3">
    <name type="scientific">Actinoallomurus vinaceus</name>
    <dbReference type="NCBI Taxonomy" id="1080074"/>
    <lineage>
        <taxon>Bacteria</taxon>
        <taxon>Bacillati</taxon>
        <taxon>Actinomycetota</taxon>
        <taxon>Actinomycetes</taxon>
        <taxon>Streptosporangiales</taxon>
        <taxon>Thermomonosporaceae</taxon>
        <taxon>Actinoallomurus</taxon>
    </lineage>
</organism>
<dbReference type="Pfam" id="PF00561">
    <property type="entry name" value="Abhydrolase_1"/>
    <property type="match status" value="1"/>
</dbReference>
<accession>A0ABP8UDF7</accession>
<dbReference type="PRINTS" id="PR00412">
    <property type="entry name" value="EPOXHYDRLASE"/>
</dbReference>
<protein>
    <submittedName>
        <fullName evidence="2">Alpha/beta hydrolase</fullName>
    </submittedName>
</protein>
<dbReference type="InterPro" id="IPR000073">
    <property type="entry name" value="AB_hydrolase_1"/>
</dbReference>
<dbReference type="Gene3D" id="3.40.50.1820">
    <property type="entry name" value="alpha/beta hydrolase"/>
    <property type="match status" value="1"/>
</dbReference>
<proteinExistence type="predicted"/>
<dbReference type="Proteomes" id="UP001501442">
    <property type="component" value="Unassembled WGS sequence"/>
</dbReference>
<keyword evidence="2" id="KW-0378">Hydrolase</keyword>
<gene>
    <name evidence="2" type="ORF">GCM10023196_040230</name>
</gene>
<evidence type="ECO:0000313" key="3">
    <source>
        <dbReference type="Proteomes" id="UP001501442"/>
    </source>
</evidence>
<dbReference type="InterPro" id="IPR050228">
    <property type="entry name" value="Carboxylesterase_BioH"/>
</dbReference>